<feature type="region of interest" description="Disordered" evidence="1">
    <location>
        <begin position="1"/>
        <end position="52"/>
    </location>
</feature>
<proteinExistence type="predicted"/>
<evidence type="ECO:0000313" key="3">
    <source>
        <dbReference type="Proteomes" id="UP000054560"/>
    </source>
</evidence>
<evidence type="ECO:0000256" key="1">
    <source>
        <dbReference type="SAM" id="MobiDB-lite"/>
    </source>
</evidence>
<dbReference type="RefSeq" id="XP_014143144.1">
    <property type="nucleotide sequence ID" value="XM_014287669.1"/>
</dbReference>
<feature type="compositionally biased region" description="Polar residues" evidence="1">
    <location>
        <begin position="1"/>
        <end position="14"/>
    </location>
</feature>
<name>A0A0L0ET50_9EUKA</name>
<organism evidence="2 3">
    <name type="scientific">Sphaeroforma arctica JP610</name>
    <dbReference type="NCBI Taxonomy" id="667725"/>
    <lineage>
        <taxon>Eukaryota</taxon>
        <taxon>Ichthyosporea</taxon>
        <taxon>Ichthyophonida</taxon>
        <taxon>Sphaeroforma</taxon>
    </lineage>
</organism>
<dbReference type="Proteomes" id="UP000054560">
    <property type="component" value="Unassembled WGS sequence"/>
</dbReference>
<evidence type="ECO:0000313" key="2">
    <source>
        <dbReference type="EMBL" id="KNC67584.1"/>
    </source>
</evidence>
<dbReference type="GeneID" id="25918754"/>
<sequence>MDLGDSSQLNNHPGDTSVIVSARSRHADDTAQSMSPGPGLGDMGADDYGGSANEKYYINNTHDDTEVSGARIGLDLSLVADTSADIGDRRGQSQ</sequence>
<feature type="non-terminal residue" evidence="2">
    <location>
        <position position="94"/>
    </location>
</feature>
<keyword evidence="3" id="KW-1185">Reference proteome</keyword>
<dbReference type="AlphaFoldDB" id="A0A0L0ET50"/>
<dbReference type="EMBL" id="KQ256454">
    <property type="protein sequence ID" value="KNC67584.1"/>
    <property type="molecule type" value="Genomic_DNA"/>
</dbReference>
<accession>A0A0L0ET50</accession>
<gene>
    <name evidence="2" type="ORF">SARC_18250</name>
</gene>
<protein>
    <submittedName>
        <fullName evidence="2">Uncharacterized protein</fullName>
    </submittedName>
</protein>
<reference evidence="2 3" key="1">
    <citation type="submission" date="2011-02" db="EMBL/GenBank/DDBJ databases">
        <title>The Genome Sequence of Sphaeroforma arctica JP610.</title>
        <authorList>
            <consortium name="The Broad Institute Genome Sequencing Platform"/>
            <person name="Russ C."/>
            <person name="Cuomo C."/>
            <person name="Young S.K."/>
            <person name="Zeng Q."/>
            <person name="Gargeya S."/>
            <person name="Alvarado L."/>
            <person name="Berlin A."/>
            <person name="Chapman S.B."/>
            <person name="Chen Z."/>
            <person name="Freedman E."/>
            <person name="Gellesch M."/>
            <person name="Goldberg J."/>
            <person name="Griggs A."/>
            <person name="Gujja S."/>
            <person name="Heilman E."/>
            <person name="Heiman D."/>
            <person name="Howarth C."/>
            <person name="Mehta T."/>
            <person name="Neiman D."/>
            <person name="Pearson M."/>
            <person name="Roberts A."/>
            <person name="Saif S."/>
            <person name="Shea T."/>
            <person name="Shenoy N."/>
            <person name="Sisk P."/>
            <person name="Stolte C."/>
            <person name="Sykes S."/>
            <person name="White J."/>
            <person name="Yandava C."/>
            <person name="Burger G."/>
            <person name="Gray M.W."/>
            <person name="Holland P.W.H."/>
            <person name="King N."/>
            <person name="Lang F.B.F."/>
            <person name="Roger A.J."/>
            <person name="Ruiz-Trillo I."/>
            <person name="Haas B."/>
            <person name="Nusbaum C."/>
            <person name="Birren B."/>
        </authorList>
    </citation>
    <scope>NUCLEOTIDE SEQUENCE [LARGE SCALE GENOMIC DNA]</scope>
    <source>
        <strain evidence="2 3">JP610</strain>
    </source>
</reference>